<reference evidence="2 3" key="1">
    <citation type="journal article" date="2019" name="Commun. Biol.">
        <title>The bagworm genome reveals a unique fibroin gene that provides high tensile strength.</title>
        <authorList>
            <person name="Kono N."/>
            <person name="Nakamura H."/>
            <person name="Ohtoshi R."/>
            <person name="Tomita M."/>
            <person name="Numata K."/>
            <person name="Arakawa K."/>
        </authorList>
    </citation>
    <scope>NUCLEOTIDE SEQUENCE [LARGE SCALE GENOMIC DNA]</scope>
</reference>
<feature type="region of interest" description="Disordered" evidence="1">
    <location>
        <begin position="166"/>
        <end position="197"/>
    </location>
</feature>
<proteinExistence type="predicted"/>
<gene>
    <name evidence="2" type="ORF">EVAR_7065_1</name>
</gene>
<sequence length="197" mass="22277">MVGDWIGGRGRGEVAHRSPHSLDEKNSGSFYFTTQYLYESRVRAGKQTIRTGADGDLRGRREVNIPRERKRPSRGIKVATALTCGSGVYRCVVEARLRSIDGREDISLLLSLLVIRSQNVETSYPPRYSVVRVQVRFNAFNLDRAYPLREIIRRKTTKGFIERKNRLNLAQGRPPSPPRHPTSARPSARPSFGLCPT</sequence>
<name>A0A4C1XAV5_EUMVA</name>
<feature type="compositionally biased region" description="Basic and acidic residues" evidence="1">
    <location>
        <begin position="10"/>
        <end position="22"/>
    </location>
</feature>
<keyword evidence="3" id="KW-1185">Reference proteome</keyword>
<evidence type="ECO:0000256" key="1">
    <source>
        <dbReference type="SAM" id="MobiDB-lite"/>
    </source>
</evidence>
<protein>
    <submittedName>
        <fullName evidence="2">Uncharacterized protein</fullName>
    </submittedName>
</protein>
<evidence type="ECO:0000313" key="2">
    <source>
        <dbReference type="EMBL" id="GBP60072.1"/>
    </source>
</evidence>
<evidence type="ECO:0000313" key="3">
    <source>
        <dbReference type="Proteomes" id="UP000299102"/>
    </source>
</evidence>
<comment type="caution">
    <text evidence="2">The sequence shown here is derived from an EMBL/GenBank/DDBJ whole genome shotgun (WGS) entry which is preliminary data.</text>
</comment>
<dbReference type="EMBL" id="BGZK01000778">
    <property type="protein sequence ID" value="GBP60072.1"/>
    <property type="molecule type" value="Genomic_DNA"/>
</dbReference>
<dbReference type="AlphaFoldDB" id="A0A4C1XAV5"/>
<organism evidence="2 3">
    <name type="scientific">Eumeta variegata</name>
    <name type="common">Bagworm moth</name>
    <name type="synonym">Eumeta japonica</name>
    <dbReference type="NCBI Taxonomy" id="151549"/>
    <lineage>
        <taxon>Eukaryota</taxon>
        <taxon>Metazoa</taxon>
        <taxon>Ecdysozoa</taxon>
        <taxon>Arthropoda</taxon>
        <taxon>Hexapoda</taxon>
        <taxon>Insecta</taxon>
        <taxon>Pterygota</taxon>
        <taxon>Neoptera</taxon>
        <taxon>Endopterygota</taxon>
        <taxon>Lepidoptera</taxon>
        <taxon>Glossata</taxon>
        <taxon>Ditrysia</taxon>
        <taxon>Tineoidea</taxon>
        <taxon>Psychidae</taxon>
        <taxon>Oiketicinae</taxon>
        <taxon>Eumeta</taxon>
    </lineage>
</organism>
<feature type="region of interest" description="Disordered" evidence="1">
    <location>
        <begin position="1"/>
        <end position="22"/>
    </location>
</feature>
<dbReference type="Proteomes" id="UP000299102">
    <property type="component" value="Unassembled WGS sequence"/>
</dbReference>
<accession>A0A4C1XAV5</accession>